<dbReference type="Proteomes" id="UP000249363">
    <property type="component" value="Unassembled WGS sequence"/>
</dbReference>
<keyword evidence="2" id="KW-1185">Reference proteome</keyword>
<dbReference type="OrthoDB" id="4707053at2759"/>
<dbReference type="GeneID" id="63789461"/>
<evidence type="ECO:0000313" key="1">
    <source>
        <dbReference type="EMBL" id="RAO64232.1"/>
    </source>
</evidence>
<comment type="caution">
    <text evidence="1">The sequence shown here is derived from an EMBL/GenBank/DDBJ whole genome shotgun (WGS) entry which is preliminary data.</text>
</comment>
<proteinExistence type="predicted"/>
<dbReference type="AlphaFoldDB" id="A0A364KL10"/>
<evidence type="ECO:0000313" key="2">
    <source>
        <dbReference type="Proteomes" id="UP000249363"/>
    </source>
</evidence>
<name>A0A364KL10_TALAM</name>
<protein>
    <submittedName>
        <fullName evidence="1">Uncharacterized protein</fullName>
    </submittedName>
</protein>
<reference evidence="1 2" key="1">
    <citation type="journal article" date="2017" name="Biotechnol. Biofuels">
        <title>Differential beta-glucosidase expression as a function of carbon source availability in Talaromyces amestolkiae: a genomic and proteomic approach.</title>
        <authorList>
            <person name="de Eugenio L.I."/>
            <person name="Mendez-Liter J.A."/>
            <person name="Nieto-Dominguez M."/>
            <person name="Alonso L."/>
            <person name="Gil-Munoz J."/>
            <person name="Barriuso J."/>
            <person name="Prieto A."/>
            <person name="Martinez M.J."/>
        </authorList>
    </citation>
    <scope>NUCLEOTIDE SEQUENCE [LARGE SCALE GENOMIC DNA]</scope>
    <source>
        <strain evidence="1 2">CIB</strain>
    </source>
</reference>
<organism evidence="1 2">
    <name type="scientific">Talaromyces amestolkiae</name>
    <dbReference type="NCBI Taxonomy" id="1196081"/>
    <lineage>
        <taxon>Eukaryota</taxon>
        <taxon>Fungi</taxon>
        <taxon>Dikarya</taxon>
        <taxon>Ascomycota</taxon>
        <taxon>Pezizomycotina</taxon>
        <taxon>Eurotiomycetes</taxon>
        <taxon>Eurotiomycetidae</taxon>
        <taxon>Eurotiales</taxon>
        <taxon>Trichocomaceae</taxon>
        <taxon>Talaromyces</taxon>
        <taxon>Talaromyces sect. Talaromyces</taxon>
    </lineage>
</organism>
<accession>A0A364KL10</accession>
<dbReference type="RefSeq" id="XP_040728749.1">
    <property type="nucleotide sequence ID" value="XM_040874586.1"/>
</dbReference>
<gene>
    <name evidence="1" type="ORF">BHQ10_000244</name>
</gene>
<dbReference type="EMBL" id="MIKG01000001">
    <property type="protein sequence ID" value="RAO64232.1"/>
    <property type="molecule type" value="Genomic_DNA"/>
</dbReference>
<sequence>MAILSAYSSLATSRHSRPKPLWETTSQDDAMSSGVSKFLCRERAGLQPPVFEHQFSRKRKEINDDEDNFPTKKAKFSIYEVMEQDIPVDKVLDMISTSDLKAIVKTLLTHSVAGPIVKEELLASSEESIVYSIEQAERLKQCIMKESADAIKKVTEEAYAYGGMEDGSAWSNALSVFLPRIRELADQGRLVYGPDLAWEALLRVAKKCILPKQGGEIRLRTGEEDCDDFHKEVDELMLHICHLQEDDGNTAWLQEFARKNEIWDLQSSAEPPLEFQGPDCRYRYQKTLRFLEYFDTEKMIVDN</sequence>